<comment type="cofactor">
    <cofactor evidence="1">
        <name>[4Fe-4S] cluster</name>
        <dbReference type="ChEBI" id="CHEBI:49883"/>
    </cofactor>
</comment>
<dbReference type="SFLD" id="SFLDS00029">
    <property type="entry name" value="Radical_SAM"/>
    <property type="match status" value="1"/>
</dbReference>
<dbReference type="Gene3D" id="3.40.50.280">
    <property type="entry name" value="Cobalamin-binding domain"/>
    <property type="match status" value="1"/>
</dbReference>
<dbReference type="InterPro" id="IPR058240">
    <property type="entry name" value="rSAM_sf"/>
</dbReference>
<evidence type="ECO:0000256" key="2">
    <source>
        <dbReference type="ARBA" id="ARBA00022691"/>
    </source>
</evidence>
<evidence type="ECO:0000256" key="1">
    <source>
        <dbReference type="ARBA" id="ARBA00001966"/>
    </source>
</evidence>
<reference evidence="8 9" key="1">
    <citation type="journal article" date="2009" name="Environ. Microbiol.">
        <title>Genome sequence of Desulfobacterium autotrophicum HRM2, a marine sulfate reducer oxidizing organic carbon completely to carbon dioxide.</title>
        <authorList>
            <person name="Strittmatter A.W."/>
            <person name="Liesegang H."/>
            <person name="Rabus R."/>
            <person name="Decker I."/>
            <person name="Amann J."/>
            <person name="Andres S."/>
            <person name="Henne A."/>
            <person name="Fricke W.F."/>
            <person name="Martinez-Arias R."/>
            <person name="Bartels D."/>
            <person name="Goesmann A."/>
            <person name="Krause L."/>
            <person name="Puehler A."/>
            <person name="Klenk H.P."/>
            <person name="Richter M."/>
            <person name="Schuler M."/>
            <person name="Gloeckner F.O."/>
            <person name="Meyerdierks A."/>
            <person name="Gottschalk G."/>
            <person name="Amann R."/>
        </authorList>
    </citation>
    <scope>NUCLEOTIDE SEQUENCE [LARGE SCALE GENOMIC DNA]</scope>
    <source>
        <strain evidence="9">ATCC 43914 / DSM 3382 / HRM2</strain>
    </source>
</reference>
<dbReference type="InterPro" id="IPR034466">
    <property type="entry name" value="Methyltransferase_Class_B"/>
</dbReference>
<dbReference type="HOGENOM" id="CLU_021572_4_4_7"/>
<accession>C0QAM2</accession>
<keyword evidence="9" id="KW-1185">Reference proteome</keyword>
<dbReference type="InterPro" id="IPR011990">
    <property type="entry name" value="TPR-like_helical_dom_sf"/>
</dbReference>
<dbReference type="EMBL" id="CP001087">
    <property type="protein sequence ID" value="ACN16805.1"/>
    <property type="molecule type" value="Genomic_DNA"/>
</dbReference>
<dbReference type="SUPFAM" id="SSF102114">
    <property type="entry name" value="Radical SAM enzymes"/>
    <property type="match status" value="1"/>
</dbReference>
<dbReference type="RefSeq" id="WP_015905551.1">
    <property type="nucleotide sequence ID" value="NC_012108.1"/>
</dbReference>
<dbReference type="Gene3D" id="1.25.40.10">
    <property type="entry name" value="Tetratricopeptide repeat domain"/>
    <property type="match status" value="1"/>
</dbReference>
<proteinExistence type="predicted"/>
<name>C0QAM2_DESAH</name>
<dbReference type="InterPro" id="IPR006158">
    <property type="entry name" value="Cobalamin-bd"/>
</dbReference>
<dbReference type="InterPro" id="IPR023404">
    <property type="entry name" value="rSAM_horseshoe"/>
</dbReference>
<dbReference type="GO" id="GO:0046872">
    <property type="term" value="F:metal ion binding"/>
    <property type="evidence" value="ECO:0007669"/>
    <property type="project" value="UniProtKB-KW"/>
</dbReference>
<dbReference type="SUPFAM" id="SSF48452">
    <property type="entry name" value="TPR-like"/>
    <property type="match status" value="1"/>
</dbReference>
<dbReference type="InterPro" id="IPR051198">
    <property type="entry name" value="BchE-like"/>
</dbReference>
<gene>
    <name evidence="8" type="ordered locus">HRM2_37470</name>
</gene>
<dbReference type="KEGG" id="dat:HRM2_37470"/>
<feature type="domain" description="B12-binding" evidence="6">
    <location>
        <begin position="8"/>
        <end position="143"/>
    </location>
</feature>
<dbReference type="CDD" id="cd01335">
    <property type="entry name" value="Radical_SAM"/>
    <property type="match status" value="1"/>
</dbReference>
<evidence type="ECO:0000313" key="9">
    <source>
        <dbReference type="Proteomes" id="UP000000442"/>
    </source>
</evidence>
<organism evidence="8 9">
    <name type="scientific">Desulforapulum autotrophicum (strain ATCC 43914 / DSM 3382 / VKM B-1955 / HRM2)</name>
    <name type="common">Desulfobacterium autotrophicum</name>
    <dbReference type="NCBI Taxonomy" id="177437"/>
    <lineage>
        <taxon>Bacteria</taxon>
        <taxon>Pseudomonadati</taxon>
        <taxon>Thermodesulfobacteriota</taxon>
        <taxon>Desulfobacteria</taxon>
        <taxon>Desulfobacterales</taxon>
        <taxon>Desulfobacteraceae</taxon>
        <taxon>Desulforapulum</taxon>
    </lineage>
</organism>
<evidence type="ECO:0000256" key="3">
    <source>
        <dbReference type="ARBA" id="ARBA00022723"/>
    </source>
</evidence>
<dbReference type="GO" id="GO:0051539">
    <property type="term" value="F:4 iron, 4 sulfur cluster binding"/>
    <property type="evidence" value="ECO:0007669"/>
    <property type="project" value="UniProtKB-KW"/>
</dbReference>
<dbReference type="PROSITE" id="PS51918">
    <property type="entry name" value="RADICAL_SAM"/>
    <property type="match status" value="1"/>
</dbReference>
<dbReference type="AlphaFoldDB" id="C0QAM2"/>
<dbReference type="Proteomes" id="UP000000442">
    <property type="component" value="Chromosome"/>
</dbReference>
<dbReference type="STRING" id="177437.HRM2_37470"/>
<dbReference type="GO" id="GO:0031419">
    <property type="term" value="F:cobalamin binding"/>
    <property type="evidence" value="ECO:0007669"/>
    <property type="project" value="InterPro"/>
</dbReference>
<sequence length="560" mass="63434">MTVLLVNPACLDPRVTDGDALLVPMGLFYIAALLNENRIPTQVVNLAVEENPLDHLRSRVIAERPRIVGFSVLNANRFSAMEGAKVVKDVDPEILVVFGGPCATFLCDHLFSLCPELDYVVKGEGEITFLELAEHLQRDEKHPAAMVQGLAHRGGLGKIVHTPERRPIEDLDSLPIPGRYFDFQHVSLSRGCPGHCTFCGSPRFWPGARVRFHSPEWFVAQLSLLEKRGINHFFVSDDTFTMDKTRVIKVCRIIIEQELPITWVAISRVDFIDSEILLWMRRAGCTQISFGVESGSADIRKRLGKPMDRERIVKAFALTVSYGIMPRAYFIYGSPGETDKTIRESLDLIMEIRPLSAIFYLLVLFPGTHLYQRLVDQGRLSDQLWSRKIEDLPWFEMDPDLDFDRVKTFGHALRKGFYSNLSDFAAGIELVDEKSLYPLHADFLSRLALTFSHGEYAQNPWVKKPMDTAQLLFERALGYHPDHRAFLGLAMLFQKLRQFDSAIATATAGLRHFKSSRDLNICMAVSLMNLGRFQDALGFLEPFKDNPEVKVYVDACIGRI</sequence>
<evidence type="ECO:0000256" key="4">
    <source>
        <dbReference type="ARBA" id="ARBA00023004"/>
    </source>
</evidence>
<protein>
    <submittedName>
        <fullName evidence="8">Fe-S oxidoreductase family protein</fullName>
    </submittedName>
</protein>
<dbReference type="SFLD" id="SFLDG01123">
    <property type="entry name" value="methyltransferase_(Class_B)"/>
    <property type="match status" value="1"/>
</dbReference>
<keyword evidence="2" id="KW-0949">S-adenosyl-L-methionine</keyword>
<dbReference type="eggNOG" id="COG0457">
    <property type="taxonomic scope" value="Bacteria"/>
</dbReference>
<dbReference type="GO" id="GO:0005829">
    <property type="term" value="C:cytosol"/>
    <property type="evidence" value="ECO:0007669"/>
    <property type="project" value="TreeGrafter"/>
</dbReference>
<evidence type="ECO:0000313" key="8">
    <source>
        <dbReference type="EMBL" id="ACN16805.1"/>
    </source>
</evidence>
<keyword evidence="4" id="KW-0408">Iron</keyword>
<evidence type="ECO:0000256" key="5">
    <source>
        <dbReference type="ARBA" id="ARBA00023014"/>
    </source>
</evidence>
<evidence type="ECO:0000259" key="7">
    <source>
        <dbReference type="PROSITE" id="PS51918"/>
    </source>
</evidence>
<dbReference type="PANTHER" id="PTHR43409:SF16">
    <property type="entry name" value="SLR0320 PROTEIN"/>
    <property type="match status" value="1"/>
</dbReference>
<dbReference type="GO" id="GO:0003824">
    <property type="term" value="F:catalytic activity"/>
    <property type="evidence" value="ECO:0007669"/>
    <property type="project" value="InterPro"/>
</dbReference>
<dbReference type="SMART" id="SM00729">
    <property type="entry name" value="Elp3"/>
    <property type="match status" value="1"/>
</dbReference>
<dbReference type="SFLD" id="SFLDG01082">
    <property type="entry name" value="B12-binding_domain_containing"/>
    <property type="match status" value="1"/>
</dbReference>
<dbReference type="InterPro" id="IPR007197">
    <property type="entry name" value="rSAM"/>
</dbReference>
<dbReference type="Pfam" id="PF02310">
    <property type="entry name" value="B12-binding"/>
    <property type="match status" value="1"/>
</dbReference>
<dbReference type="CDD" id="cd02068">
    <property type="entry name" value="radical_SAM_B12_BD"/>
    <property type="match status" value="1"/>
</dbReference>
<dbReference type="eggNOG" id="COG1032">
    <property type="taxonomic scope" value="Bacteria"/>
</dbReference>
<dbReference type="Gene3D" id="3.80.30.20">
    <property type="entry name" value="tm_1862 like domain"/>
    <property type="match status" value="1"/>
</dbReference>
<evidence type="ECO:0000259" key="6">
    <source>
        <dbReference type="PROSITE" id="PS51332"/>
    </source>
</evidence>
<feature type="domain" description="Radical SAM core" evidence="7">
    <location>
        <begin position="178"/>
        <end position="418"/>
    </location>
</feature>
<dbReference type="OrthoDB" id="9804952at2"/>
<dbReference type="Pfam" id="PF04055">
    <property type="entry name" value="Radical_SAM"/>
    <property type="match status" value="1"/>
</dbReference>
<dbReference type="InterPro" id="IPR006638">
    <property type="entry name" value="Elp3/MiaA/NifB-like_rSAM"/>
</dbReference>
<keyword evidence="5" id="KW-0411">Iron-sulfur</keyword>
<dbReference type="PANTHER" id="PTHR43409">
    <property type="entry name" value="ANAEROBIC MAGNESIUM-PROTOPORPHYRIN IX MONOMETHYL ESTER CYCLASE-RELATED"/>
    <property type="match status" value="1"/>
</dbReference>
<keyword evidence="3" id="KW-0479">Metal-binding</keyword>
<dbReference type="PROSITE" id="PS51332">
    <property type="entry name" value="B12_BINDING"/>
    <property type="match status" value="1"/>
</dbReference>